<dbReference type="Proteomes" id="UP000712281">
    <property type="component" value="Unassembled WGS sequence"/>
</dbReference>
<dbReference type="AlphaFoldDB" id="A0A8S9JXV3"/>
<evidence type="ECO:0000256" key="2">
    <source>
        <dbReference type="ARBA" id="ARBA00022614"/>
    </source>
</evidence>
<dbReference type="EMBL" id="QGKY02000246">
    <property type="protein sequence ID" value="KAF2586397.1"/>
    <property type="molecule type" value="Genomic_DNA"/>
</dbReference>
<evidence type="ECO:0000256" key="4">
    <source>
        <dbReference type="ARBA" id="ARBA00023170"/>
    </source>
</evidence>
<dbReference type="InterPro" id="IPR032675">
    <property type="entry name" value="LRR_dom_sf"/>
</dbReference>
<keyword evidence="2" id="KW-0433">Leucine-rich repeat</keyword>
<dbReference type="InterPro" id="IPR051502">
    <property type="entry name" value="RLP_Defense_Trigger"/>
</dbReference>
<name>A0A8S9JXV3_BRACR</name>
<protein>
    <recommendedName>
        <fullName evidence="7">Non-specific serine/threonine protein kinase</fullName>
    </recommendedName>
</protein>
<evidence type="ECO:0000313" key="6">
    <source>
        <dbReference type="EMBL" id="KAF2586397.1"/>
    </source>
</evidence>
<dbReference type="PANTHER" id="PTHR48062">
    <property type="entry name" value="RECEPTOR-LIKE PROTEIN 14"/>
    <property type="match status" value="1"/>
</dbReference>
<dbReference type="EMBL" id="QGKW02002005">
    <property type="protein sequence ID" value="KAF2544381.1"/>
    <property type="molecule type" value="Genomic_DNA"/>
</dbReference>
<comment type="similarity">
    <text evidence="1">Belongs to the RLP family.</text>
</comment>
<keyword evidence="4" id="KW-0675">Receptor</keyword>
<evidence type="ECO:0000256" key="1">
    <source>
        <dbReference type="ARBA" id="ARBA00009592"/>
    </source>
</evidence>
<proteinExistence type="inferred from homology"/>
<gene>
    <name evidence="5" type="ORF">F2Q68_00031442</name>
    <name evidence="6" type="ORF">F2Q70_00036258</name>
</gene>
<dbReference type="PANTHER" id="PTHR48062:SF25">
    <property type="entry name" value="RECEPTOR-LIKE PROTEIN 9A-RELATED"/>
    <property type="match status" value="1"/>
</dbReference>
<evidence type="ECO:0000313" key="5">
    <source>
        <dbReference type="EMBL" id="KAF2544381.1"/>
    </source>
</evidence>
<dbReference type="Gene3D" id="3.80.10.10">
    <property type="entry name" value="Ribonuclease Inhibitor"/>
    <property type="match status" value="2"/>
</dbReference>
<dbReference type="SUPFAM" id="SSF52058">
    <property type="entry name" value="L domain-like"/>
    <property type="match status" value="1"/>
</dbReference>
<sequence>MTEPSGRVLLLRNNRLRGHIPQNLCSLSSIKILDLPNTKLNGSIPSCLNNISFGRGSSHDNDGYSSSFGLGLDNELGVYSGSLDIQLEFDPAYDSNLKFIFEFASKSRYESYGERSLTPESFSNLTDIESLDLSFNMLWGPILQDLGKLHNRVVFNASYNNLSGSILTSKSRKTFYIG</sequence>
<organism evidence="6">
    <name type="scientific">Brassica cretica</name>
    <name type="common">Mustard</name>
    <dbReference type="NCBI Taxonomy" id="69181"/>
    <lineage>
        <taxon>Eukaryota</taxon>
        <taxon>Viridiplantae</taxon>
        <taxon>Streptophyta</taxon>
        <taxon>Embryophyta</taxon>
        <taxon>Tracheophyta</taxon>
        <taxon>Spermatophyta</taxon>
        <taxon>Magnoliopsida</taxon>
        <taxon>eudicotyledons</taxon>
        <taxon>Gunneridae</taxon>
        <taxon>Pentapetalae</taxon>
        <taxon>rosids</taxon>
        <taxon>malvids</taxon>
        <taxon>Brassicales</taxon>
        <taxon>Brassicaceae</taxon>
        <taxon>Brassiceae</taxon>
        <taxon>Brassica</taxon>
    </lineage>
</organism>
<comment type="caution">
    <text evidence="6">The sequence shown here is derived from an EMBL/GenBank/DDBJ whole genome shotgun (WGS) entry which is preliminary data.</text>
</comment>
<dbReference type="Pfam" id="PF00560">
    <property type="entry name" value="LRR_1"/>
    <property type="match status" value="2"/>
</dbReference>
<evidence type="ECO:0000256" key="3">
    <source>
        <dbReference type="ARBA" id="ARBA00022737"/>
    </source>
</evidence>
<accession>A0A8S9JXV3</accession>
<dbReference type="InterPro" id="IPR001611">
    <property type="entry name" value="Leu-rich_rpt"/>
</dbReference>
<evidence type="ECO:0008006" key="7">
    <source>
        <dbReference type="Google" id="ProtNLM"/>
    </source>
</evidence>
<keyword evidence="3" id="KW-0677">Repeat</keyword>
<reference evidence="6" key="1">
    <citation type="submission" date="2019-12" db="EMBL/GenBank/DDBJ databases">
        <title>Genome sequencing and annotation of Brassica cretica.</title>
        <authorList>
            <person name="Studholme D.J."/>
            <person name="Sarris P.F."/>
        </authorList>
    </citation>
    <scope>NUCLEOTIDE SEQUENCE</scope>
    <source>
        <strain evidence="5">PFS-001/15</strain>
        <strain evidence="6">PFS-102/07</strain>
        <tissue evidence="6">Leaf</tissue>
    </source>
</reference>